<reference evidence="2" key="1">
    <citation type="submission" date="2023-10" db="EMBL/GenBank/DDBJ databases">
        <title>Genome assembly of Pristionchus species.</title>
        <authorList>
            <person name="Yoshida K."/>
            <person name="Sommer R.J."/>
        </authorList>
    </citation>
    <scope>NUCLEOTIDE SEQUENCE</scope>
    <source>
        <strain evidence="2">RS5133</strain>
    </source>
</reference>
<name>A0AAV5X297_9BILA</name>
<feature type="non-terminal residue" evidence="2">
    <location>
        <position position="97"/>
    </location>
</feature>
<organism evidence="2 3">
    <name type="scientific">Pristionchus fissidentatus</name>
    <dbReference type="NCBI Taxonomy" id="1538716"/>
    <lineage>
        <taxon>Eukaryota</taxon>
        <taxon>Metazoa</taxon>
        <taxon>Ecdysozoa</taxon>
        <taxon>Nematoda</taxon>
        <taxon>Chromadorea</taxon>
        <taxon>Rhabditida</taxon>
        <taxon>Rhabditina</taxon>
        <taxon>Diplogasteromorpha</taxon>
        <taxon>Diplogasteroidea</taxon>
        <taxon>Neodiplogasteridae</taxon>
        <taxon>Pristionchus</taxon>
    </lineage>
</organism>
<evidence type="ECO:0000313" key="3">
    <source>
        <dbReference type="Proteomes" id="UP001432322"/>
    </source>
</evidence>
<accession>A0AAV5X297</accession>
<comment type="caution">
    <text evidence="2">The sequence shown here is derived from an EMBL/GenBank/DDBJ whole genome shotgun (WGS) entry which is preliminary data.</text>
</comment>
<evidence type="ECO:0000313" key="1">
    <source>
        <dbReference type="EMBL" id="GMT31831.1"/>
    </source>
</evidence>
<keyword evidence="3" id="KW-1185">Reference proteome</keyword>
<protein>
    <recommendedName>
        <fullName evidence="4">Secreted protein</fullName>
    </recommendedName>
</protein>
<evidence type="ECO:0000313" key="2">
    <source>
        <dbReference type="EMBL" id="GMT37656.1"/>
    </source>
</evidence>
<dbReference type="EMBL" id="BTSY01000218">
    <property type="protein sequence ID" value="GMT37656.1"/>
    <property type="molecule type" value="Genomic_DNA"/>
</dbReference>
<proteinExistence type="predicted"/>
<evidence type="ECO:0008006" key="4">
    <source>
        <dbReference type="Google" id="ProtNLM"/>
    </source>
</evidence>
<dbReference type="AlphaFoldDB" id="A0AAV5X297"/>
<gene>
    <name evidence="1" type="ORF">PFISCL1PPCAC_23128</name>
    <name evidence="2" type="ORF">PFISCL1PPCAC_28953</name>
</gene>
<dbReference type="Proteomes" id="UP001432322">
    <property type="component" value="Unassembled WGS sequence"/>
</dbReference>
<dbReference type="EMBL" id="BTSY01000006">
    <property type="protein sequence ID" value="GMT31831.1"/>
    <property type="molecule type" value="Genomic_DNA"/>
</dbReference>
<sequence>MKFFRARERKLLLLGRVSELVGWFVGGRSLGVIVVVIDDVISIVAAAAPLKGGQRAHPHTPALVDHTFSVLASRGGTQLERRLLRHRVRAVADRAAE</sequence>